<feature type="transmembrane region" description="Helical" evidence="2">
    <location>
        <begin position="12"/>
        <end position="28"/>
    </location>
</feature>
<dbReference type="SUPFAM" id="SSF54106">
    <property type="entry name" value="LysM domain"/>
    <property type="match status" value="1"/>
</dbReference>
<dbReference type="SMART" id="SM00257">
    <property type="entry name" value="LysM"/>
    <property type="match status" value="1"/>
</dbReference>
<feature type="domain" description="G5" evidence="3">
    <location>
        <begin position="240"/>
        <end position="320"/>
    </location>
</feature>
<keyword evidence="6" id="KW-1185">Reference proteome</keyword>
<dbReference type="EMBL" id="JANUCP010000007">
    <property type="protein sequence ID" value="MCS3920818.1"/>
    <property type="molecule type" value="Genomic_DNA"/>
</dbReference>
<dbReference type="InterPro" id="IPR018392">
    <property type="entry name" value="LysM"/>
</dbReference>
<evidence type="ECO:0000259" key="3">
    <source>
        <dbReference type="PROSITE" id="PS51109"/>
    </source>
</evidence>
<evidence type="ECO:0000313" key="6">
    <source>
        <dbReference type="Proteomes" id="UP001204798"/>
    </source>
</evidence>
<dbReference type="PROSITE" id="PS51109">
    <property type="entry name" value="G5"/>
    <property type="match status" value="1"/>
</dbReference>
<dbReference type="Pfam" id="PF07501">
    <property type="entry name" value="G5"/>
    <property type="match status" value="1"/>
</dbReference>
<gene>
    <name evidence="5" type="ORF">M2350_003255</name>
</gene>
<dbReference type="Pfam" id="PF01476">
    <property type="entry name" value="LysM"/>
    <property type="match status" value="1"/>
</dbReference>
<dbReference type="Gene3D" id="2.20.230.10">
    <property type="entry name" value="Resuscitation-promoting factor rpfb"/>
    <property type="match status" value="1"/>
</dbReference>
<dbReference type="RefSeq" id="WP_259100986.1">
    <property type="nucleotide sequence ID" value="NZ_CP130454.1"/>
</dbReference>
<protein>
    <submittedName>
        <fullName evidence="5">LysM repeat protein</fullName>
    </submittedName>
</protein>
<dbReference type="CDD" id="cd00118">
    <property type="entry name" value="LysM"/>
    <property type="match status" value="1"/>
</dbReference>
<keyword evidence="2" id="KW-0812">Transmembrane</keyword>
<keyword evidence="2" id="KW-1133">Transmembrane helix</keyword>
<dbReference type="InterPro" id="IPR036779">
    <property type="entry name" value="LysM_dom_sf"/>
</dbReference>
<keyword evidence="2" id="KW-0472">Membrane</keyword>
<evidence type="ECO:0000256" key="2">
    <source>
        <dbReference type="SAM" id="Phobius"/>
    </source>
</evidence>
<accession>A0ABT2EV69</accession>
<feature type="domain" description="LysM" evidence="4">
    <location>
        <begin position="189"/>
        <end position="233"/>
    </location>
</feature>
<dbReference type="SMART" id="SM01208">
    <property type="entry name" value="G5"/>
    <property type="match status" value="1"/>
</dbReference>
<sequence>MLRIGLSWGERVVYWLVILGLLSLLVFYRRATLPVAIFVNGKPVAWVSNFRLANRAVELAKIKLQERYGHDVDFAEPVDFGNLPLPSGQQLMSPSEASELLLKSVSPARKAWLIVVNNQIVTALKSKSEAEQALELVKAHFTPKNVTLVKEPWFKEKVVIREGKIGVNEIVADAETAAQKLIGGLEPPKFHVVKAGEFAVRIARRYGLTLEELQQLNPDKNLDRLKVGDKLLVKLGKPLVTVVCVYQVVKKESVPFKTERRFVPHLPGGVLVTKQKGKEGLKEVVLEITAENRLEVQRKVVKEQILKEPVTEVILVGGGLR</sequence>
<proteinExistence type="predicted"/>
<evidence type="ECO:0000256" key="1">
    <source>
        <dbReference type="ARBA" id="ARBA00022729"/>
    </source>
</evidence>
<keyword evidence="1" id="KW-0732">Signal</keyword>
<dbReference type="PROSITE" id="PS51782">
    <property type="entry name" value="LYSM"/>
    <property type="match status" value="1"/>
</dbReference>
<reference evidence="5 6" key="1">
    <citation type="submission" date="2022-08" db="EMBL/GenBank/DDBJ databases">
        <title>Bacterial and archaeal communities from various locations to study Microbial Dark Matter (Phase II).</title>
        <authorList>
            <person name="Stepanauskas R."/>
        </authorList>
    </citation>
    <scope>NUCLEOTIDE SEQUENCE [LARGE SCALE GENOMIC DNA]</scope>
    <source>
        <strain evidence="5 6">PD1</strain>
    </source>
</reference>
<dbReference type="InterPro" id="IPR011098">
    <property type="entry name" value="G5_dom"/>
</dbReference>
<evidence type="ECO:0000259" key="4">
    <source>
        <dbReference type="PROSITE" id="PS51782"/>
    </source>
</evidence>
<comment type="caution">
    <text evidence="5">The sequence shown here is derived from an EMBL/GenBank/DDBJ whole genome shotgun (WGS) entry which is preliminary data.</text>
</comment>
<name>A0ABT2EV69_9BACT</name>
<organism evidence="5 6">
    <name type="scientific">Candidatus Fervidibacter sacchari</name>
    <dbReference type="NCBI Taxonomy" id="1448929"/>
    <lineage>
        <taxon>Bacteria</taxon>
        <taxon>Candidatus Fervidibacterota</taxon>
        <taxon>Candidatus Fervidibacter</taxon>
    </lineage>
</organism>
<evidence type="ECO:0000313" key="5">
    <source>
        <dbReference type="EMBL" id="MCS3920818.1"/>
    </source>
</evidence>
<dbReference type="Proteomes" id="UP001204798">
    <property type="component" value="Unassembled WGS sequence"/>
</dbReference>
<dbReference type="Gene3D" id="3.10.350.10">
    <property type="entry name" value="LysM domain"/>
    <property type="match status" value="1"/>
</dbReference>